<sequence length="100" mass="11597">MTILETAFSEKLKTLGLRSLPLFAPVSVEPELYGRQNFPELERITSLDTHSTKIKCVLWWPTGRHDKVVTADEDTIFLWSMDTSKKTAQNKLLRTFDIYH</sequence>
<dbReference type="SUPFAM" id="SSF50978">
    <property type="entry name" value="WD40 repeat-like"/>
    <property type="match status" value="1"/>
</dbReference>
<dbReference type="InterPro" id="IPR040323">
    <property type="entry name" value="EIPR1"/>
</dbReference>
<dbReference type="Proteomes" id="UP000834106">
    <property type="component" value="Chromosome 11"/>
</dbReference>
<dbReference type="AlphaFoldDB" id="A0AAD1ZLJ7"/>
<proteinExistence type="predicted"/>
<protein>
    <submittedName>
        <fullName evidence="1">Uncharacterized protein</fullName>
    </submittedName>
</protein>
<evidence type="ECO:0000313" key="1">
    <source>
        <dbReference type="EMBL" id="CAI9771785.1"/>
    </source>
</evidence>
<accession>A0AAD1ZLJ7</accession>
<keyword evidence="2" id="KW-1185">Reference proteome</keyword>
<gene>
    <name evidence="1" type="ORF">FPE_LOCUS19215</name>
</gene>
<dbReference type="GO" id="GO:0016567">
    <property type="term" value="P:protein ubiquitination"/>
    <property type="evidence" value="ECO:0007669"/>
    <property type="project" value="TreeGrafter"/>
</dbReference>
<name>A0AAD1ZLJ7_9LAMI</name>
<dbReference type="InterPro" id="IPR036322">
    <property type="entry name" value="WD40_repeat_dom_sf"/>
</dbReference>
<dbReference type="PANTHER" id="PTHR14205">
    <property type="entry name" value="WD-REPEAT PROTEIN"/>
    <property type="match status" value="1"/>
</dbReference>
<evidence type="ECO:0000313" key="2">
    <source>
        <dbReference type="Proteomes" id="UP000834106"/>
    </source>
</evidence>
<organism evidence="1 2">
    <name type="scientific">Fraxinus pennsylvanica</name>
    <dbReference type="NCBI Taxonomy" id="56036"/>
    <lineage>
        <taxon>Eukaryota</taxon>
        <taxon>Viridiplantae</taxon>
        <taxon>Streptophyta</taxon>
        <taxon>Embryophyta</taxon>
        <taxon>Tracheophyta</taxon>
        <taxon>Spermatophyta</taxon>
        <taxon>Magnoliopsida</taxon>
        <taxon>eudicotyledons</taxon>
        <taxon>Gunneridae</taxon>
        <taxon>Pentapetalae</taxon>
        <taxon>asterids</taxon>
        <taxon>lamiids</taxon>
        <taxon>Lamiales</taxon>
        <taxon>Oleaceae</taxon>
        <taxon>Oleeae</taxon>
        <taxon>Fraxinus</taxon>
    </lineage>
</organism>
<dbReference type="EMBL" id="OU503046">
    <property type="protein sequence ID" value="CAI9771785.1"/>
    <property type="molecule type" value="Genomic_DNA"/>
</dbReference>
<reference evidence="1" key="1">
    <citation type="submission" date="2023-05" db="EMBL/GenBank/DDBJ databases">
        <authorList>
            <person name="Huff M."/>
        </authorList>
    </citation>
    <scope>NUCLEOTIDE SEQUENCE</scope>
</reference>
<dbReference type="PANTHER" id="PTHR14205:SF15">
    <property type="entry name" value="EARP AND GARP COMPLEX-INTERACTING PROTEIN 1"/>
    <property type="match status" value="1"/>
</dbReference>